<evidence type="ECO:0000259" key="4">
    <source>
        <dbReference type="Pfam" id="PF01478"/>
    </source>
</evidence>
<name>A0A853DIK6_9MICO</name>
<dbReference type="EC" id="3.4.23.43" evidence="5"/>
<feature type="transmembrane region" description="Helical" evidence="3">
    <location>
        <begin position="95"/>
        <end position="113"/>
    </location>
</feature>
<feature type="domain" description="Prepilin type IV endopeptidase peptidase" evidence="4">
    <location>
        <begin position="73"/>
        <end position="177"/>
    </location>
</feature>
<keyword evidence="5" id="KW-0808">Transferase</keyword>
<evidence type="ECO:0000256" key="3">
    <source>
        <dbReference type="SAM" id="Phobius"/>
    </source>
</evidence>
<gene>
    <name evidence="5" type="ORF">HNR15_002826</name>
</gene>
<dbReference type="Proteomes" id="UP000571817">
    <property type="component" value="Unassembled WGS sequence"/>
</dbReference>
<sequence length="212" mass="21932">MIAVAVLLAAAVGAAYGEWLRRSLATGRYRLPDESAPLPARRWLVPVAALAAAGAVWHLADLHRWGLVSAYVVLIAVALPLAAIDLDVHRLPDRLTLPAIPAIALLLALDSDVHRLPRSLLCGGLAGLVFLLLALAVPGGLGLGDVKLAALLGLPLGWWGYPVLIQGLAGGFVIGGVVSLVMVLTRRATRHTHVALGPSLLLGALGALLTAT</sequence>
<dbReference type="RefSeq" id="WP_179482841.1">
    <property type="nucleotide sequence ID" value="NZ_JACCFW010000001.1"/>
</dbReference>
<keyword evidence="5" id="KW-0489">Methyltransferase</keyword>
<dbReference type="PANTHER" id="PTHR30487:SF0">
    <property type="entry name" value="PREPILIN LEADER PEPTIDASE_N-METHYLTRANSFERASE-RELATED"/>
    <property type="match status" value="1"/>
</dbReference>
<keyword evidence="3" id="KW-1133">Transmembrane helix</keyword>
<dbReference type="PRINTS" id="PR00864">
    <property type="entry name" value="PREPILNPTASE"/>
</dbReference>
<keyword evidence="6" id="KW-1185">Reference proteome</keyword>
<evidence type="ECO:0000313" key="6">
    <source>
        <dbReference type="Proteomes" id="UP000571817"/>
    </source>
</evidence>
<dbReference type="InterPro" id="IPR000045">
    <property type="entry name" value="Prepilin_IV_endopep_pep"/>
</dbReference>
<dbReference type="GO" id="GO:0005886">
    <property type="term" value="C:plasma membrane"/>
    <property type="evidence" value="ECO:0007669"/>
    <property type="project" value="TreeGrafter"/>
</dbReference>
<feature type="transmembrane region" description="Helical" evidence="3">
    <location>
        <begin position="41"/>
        <end position="60"/>
    </location>
</feature>
<dbReference type="InterPro" id="IPR050882">
    <property type="entry name" value="Prepilin_peptidase/N-MTase"/>
</dbReference>
<keyword evidence="3" id="KW-0812">Transmembrane</keyword>
<dbReference type="GO" id="GO:0004190">
    <property type="term" value="F:aspartic-type endopeptidase activity"/>
    <property type="evidence" value="ECO:0007669"/>
    <property type="project" value="UniProtKB-EC"/>
</dbReference>
<feature type="transmembrane region" description="Helical" evidence="3">
    <location>
        <begin position="65"/>
        <end position="83"/>
    </location>
</feature>
<evidence type="ECO:0000313" key="5">
    <source>
        <dbReference type="EMBL" id="NYJ75863.1"/>
    </source>
</evidence>
<dbReference type="PANTHER" id="PTHR30487">
    <property type="entry name" value="TYPE 4 PREPILIN-LIKE PROTEINS LEADER PEPTIDE-PROCESSING ENZYME"/>
    <property type="match status" value="1"/>
</dbReference>
<dbReference type="EMBL" id="JACCFW010000001">
    <property type="protein sequence ID" value="NYJ75863.1"/>
    <property type="molecule type" value="Genomic_DNA"/>
</dbReference>
<dbReference type="InterPro" id="IPR014032">
    <property type="entry name" value="Peptidase_A24A_bac"/>
</dbReference>
<dbReference type="Pfam" id="PF01478">
    <property type="entry name" value="Peptidase_A24"/>
    <property type="match status" value="1"/>
</dbReference>
<dbReference type="GO" id="GO:0006465">
    <property type="term" value="P:signal peptide processing"/>
    <property type="evidence" value="ECO:0007669"/>
    <property type="project" value="TreeGrafter"/>
</dbReference>
<dbReference type="Gene3D" id="1.20.120.1220">
    <property type="match status" value="1"/>
</dbReference>
<organism evidence="5 6">
    <name type="scientific">Allobranchiibius huperziae</name>
    <dbReference type="NCBI Taxonomy" id="1874116"/>
    <lineage>
        <taxon>Bacteria</taxon>
        <taxon>Bacillati</taxon>
        <taxon>Actinomycetota</taxon>
        <taxon>Actinomycetes</taxon>
        <taxon>Micrococcales</taxon>
        <taxon>Dermacoccaceae</taxon>
        <taxon>Allobranchiibius</taxon>
    </lineage>
</organism>
<comment type="similarity">
    <text evidence="1 2">Belongs to the peptidase A24 family.</text>
</comment>
<dbReference type="EC" id="2.1.1.-" evidence="5"/>
<dbReference type="GO" id="GO:0032259">
    <property type="term" value="P:methylation"/>
    <property type="evidence" value="ECO:0007669"/>
    <property type="project" value="UniProtKB-KW"/>
</dbReference>
<feature type="transmembrane region" description="Helical" evidence="3">
    <location>
        <begin position="192"/>
        <end position="211"/>
    </location>
</feature>
<proteinExistence type="inferred from homology"/>
<keyword evidence="5" id="KW-0378">Hydrolase</keyword>
<evidence type="ECO:0000256" key="2">
    <source>
        <dbReference type="RuleBase" id="RU003793"/>
    </source>
</evidence>
<feature type="transmembrane region" description="Helical" evidence="3">
    <location>
        <begin position="163"/>
        <end position="185"/>
    </location>
</feature>
<evidence type="ECO:0000256" key="1">
    <source>
        <dbReference type="ARBA" id="ARBA00005801"/>
    </source>
</evidence>
<dbReference type="AlphaFoldDB" id="A0A853DIK6"/>
<keyword evidence="3" id="KW-0472">Membrane</keyword>
<feature type="transmembrane region" description="Helical" evidence="3">
    <location>
        <begin position="120"/>
        <end position="143"/>
    </location>
</feature>
<comment type="caution">
    <text evidence="5">The sequence shown here is derived from an EMBL/GenBank/DDBJ whole genome shotgun (WGS) entry which is preliminary data.</text>
</comment>
<protein>
    <submittedName>
        <fullName evidence="5">Leader peptidase (Prepilin peptidase)/N-methyltransferase</fullName>
        <ecNumber evidence="5">2.1.1.-</ecNumber>
        <ecNumber evidence="5">3.4.23.43</ecNumber>
    </submittedName>
</protein>
<accession>A0A853DIK6</accession>
<reference evidence="5 6" key="1">
    <citation type="submission" date="2020-07" db="EMBL/GenBank/DDBJ databases">
        <title>Sequencing the genomes of 1000 actinobacteria strains.</title>
        <authorList>
            <person name="Klenk H.-P."/>
        </authorList>
    </citation>
    <scope>NUCLEOTIDE SEQUENCE [LARGE SCALE GENOMIC DNA]</scope>
    <source>
        <strain evidence="5 6">DSM 29531</strain>
    </source>
</reference>
<dbReference type="GO" id="GO:0008168">
    <property type="term" value="F:methyltransferase activity"/>
    <property type="evidence" value="ECO:0007669"/>
    <property type="project" value="UniProtKB-KW"/>
</dbReference>